<dbReference type="Gene3D" id="3.40.50.1820">
    <property type="entry name" value="alpha/beta hydrolase"/>
    <property type="match status" value="1"/>
</dbReference>
<evidence type="ECO:0000313" key="3">
    <source>
        <dbReference type="Proteomes" id="UP001165135"/>
    </source>
</evidence>
<dbReference type="InterPro" id="IPR050266">
    <property type="entry name" value="AB_hydrolase_sf"/>
</dbReference>
<reference evidence="2" key="1">
    <citation type="submission" date="2023-03" db="EMBL/GenBank/DDBJ databases">
        <title>Actinoallomurus iriomotensis NBRC 103681.</title>
        <authorList>
            <person name="Ichikawa N."/>
            <person name="Sato H."/>
            <person name="Tonouchi N."/>
        </authorList>
    </citation>
    <scope>NUCLEOTIDE SEQUENCE</scope>
    <source>
        <strain evidence="2">NBRC 103681</strain>
    </source>
</reference>
<dbReference type="NCBIfam" id="NF002938">
    <property type="entry name" value="PRK03592.1"/>
    <property type="match status" value="1"/>
</dbReference>
<name>A0A9W6RNT6_9ACTN</name>
<dbReference type="InterPro" id="IPR000073">
    <property type="entry name" value="AB_hydrolase_1"/>
</dbReference>
<dbReference type="Pfam" id="PF00561">
    <property type="entry name" value="Abhydrolase_1"/>
    <property type="match status" value="1"/>
</dbReference>
<dbReference type="PANTHER" id="PTHR43798">
    <property type="entry name" value="MONOACYLGLYCEROL LIPASE"/>
    <property type="match status" value="1"/>
</dbReference>
<dbReference type="InterPro" id="IPR029058">
    <property type="entry name" value="AB_hydrolase_fold"/>
</dbReference>
<evidence type="ECO:0000259" key="1">
    <source>
        <dbReference type="Pfam" id="PF00561"/>
    </source>
</evidence>
<dbReference type="EMBL" id="BSTJ01000010">
    <property type="protein sequence ID" value="GLY79129.1"/>
    <property type="molecule type" value="Genomic_DNA"/>
</dbReference>
<dbReference type="RefSeq" id="WP_285630164.1">
    <property type="nucleotide sequence ID" value="NZ_BSTJ01000010.1"/>
</dbReference>
<gene>
    <name evidence="2" type="primary">dhaA</name>
    <name evidence="2" type="ORF">Airi01_073960</name>
</gene>
<organism evidence="2 3">
    <name type="scientific">Actinoallomurus iriomotensis</name>
    <dbReference type="NCBI Taxonomy" id="478107"/>
    <lineage>
        <taxon>Bacteria</taxon>
        <taxon>Bacillati</taxon>
        <taxon>Actinomycetota</taxon>
        <taxon>Actinomycetes</taxon>
        <taxon>Streptosporangiales</taxon>
        <taxon>Thermomonosporaceae</taxon>
        <taxon>Actinoallomurus</taxon>
    </lineage>
</organism>
<dbReference type="PRINTS" id="PR00412">
    <property type="entry name" value="EPOXHYDRLASE"/>
</dbReference>
<accession>A0A9W6RNT6</accession>
<dbReference type="InterPro" id="IPR000639">
    <property type="entry name" value="Epox_hydrolase-like"/>
</dbReference>
<comment type="caution">
    <text evidence="2">The sequence shown here is derived from an EMBL/GenBank/DDBJ whole genome shotgun (WGS) entry which is preliminary data.</text>
</comment>
<dbReference type="GO" id="GO:0003824">
    <property type="term" value="F:catalytic activity"/>
    <property type="evidence" value="ECO:0007669"/>
    <property type="project" value="InterPro"/>
</dbReference>
<sequence>MQRHDIPSTDSLPRRRTSVLGTHISHVDTGSGDPIVFLHGNPSSSYLWRNVIPLLAGHGRCLAPDLVGMGRSGPAPDGRYRFVDHARYLDAWFETLGLTRNVTLVVHDWGSALGFHWARRHPERVRAIAYMEAIVRPRDWSDFPSGRDRLFRAMRSEQGEDLVLRQNFFVETVLPRSVLRTLDEATMAAYRAPFPTPESRVPTLTFPRELPIDGTPADVIEIVEDYGRWLATSPIPKLFIAAEPGAMLVGRAAEFARTFANQREVNVRGGHYVQEDSPYEIGTAVRDFLLHL</sequence>
<proteinExistence type="predicted"/>
<feature type="domain" description="AB hydrolase-1" evidence="1">
    <location>
        <begin position="34"/>
        <end position="143"/>
    </location>
</feature>
<dbReference type="AlphaFoldDB" id="A0A9W6RNT6"/>
<dbReference type="Proteomes" id="UP001165135">
    <property type="component" value="Unassembled WGS sequence"/>
</dbReference>
<protein>
    <submittedName>
        <fullName evidence="2">Haloalkane dehalogenase</fullName>
    </submittedName>
</protein>
<dbReference type="SUPFAM" id="SSF53474">
    <property type="entry name" value="alpha/beta-Hydrolases"/>
    <property type="match status" value="1"/>
</dbReference>
<dbReference type="PANTHER" id="PTHR43798:SF24">
    <property type="entry name" value="CIS-3-ALKYL-4-ALKYLOXETAN-2-ONE DECARBOXYLASE"/>
    <property type="match status" value="1"/>
</dbReference>
<dbReference type="GO" id="GO:0016020">
    <property type="term" value="C:membrane"/>
    <property type="evidence" value="ECO:0007669"/>
    <property type="project" value="TreeGrafter"/>
</dbReference>
<evidence type="ECO:0000313" key="2">
    <source>
        <dbReference type="EMBL" id="GLY79129.1"/>
    </source>
</evidence>